<dbReference type="Gene3D" id="3.30.1240.10">
    <property type="match status" value="1"/>
</dbReference>
<dbReference type="InterPro" id="IPR000150">
    <property type="entry name" value="Cof"/>
</dbReference>
<organism evidence="3 4">
    <name type="scientific">Mycoplasmopsis mucosicanis</name>
    <dbReference type="NCBI Taxonomy" id="458208"/>
    <lineage>
        <taxon>Bacteria</taxon>
        <taxon>Bacillati</taxon>
        <taxon>Mycoplasmatota</taxon>
        <taxon>Mycoplasmoidales</taxon>
        <taxon>Metamycoplasmataceae</taxon>
        <taxon>Mycoplasmopsis</taxon>
    </lineage>
</organism>
<dbReference type="InterPro" id="IPR036412">
    <property type="entry name" value="HAD-like_sf"/>
</dbReference>
<evidence type="ECO:0000256" key="1">
    <source>
        <dbReference type="ARBA" id="ARBA00001946"/>
    </source>
</evidence>
<evidence type="ECO:0000256" key="2">
    <source>
        <dbReference type="ARBA" id="ARBA00034778"/>
    </source>
</evidence>
<evidence type="ECO:0000313" key="3">
    <source>
        <dbReference type="EMBL" id="TQC51290.1"/>
    </source>
</evidence>
<dbReference type="RefSeq" id="WP_141484184.1">
    <property type="nucleotide sequence ID" value="NZ_SMDN01000019.1"/>
</dbReference>
<keyword evidence="4" id="KW-1185">Reference proteome</keyword>
<dbReference type="Pfam" id="PF08282">
    <property type="entry name" value="Hydrolase_3"/>
    <property type="match status" value="1"/>
</dbReference>
<protein>
    <submittedName>
        <fullName evidence="3">Cof-type HAD-IIB family hydrolase</fullName>
    </submittedName>
</protein>
<dbReference type="NCBIfam" id="TIGR01484">
    <property type="entry name" value="HAD-SF-IIB"/>
    <property type="match status" value="1"/>
</dbReference>
<comment type="cofactor">
    <cofactor evidence="1">
        <name>Mg(2+)</name>
        <dbReference type="ChEBI" id="CHEBI:18420"/>
    </cofactor>
</comment>
<dbReference type="Proteomes" id="UP000320801">
    <property type="component" value="Unassembled WGS sequence"/>
</dbReference>
<dbReference type="GO" id="GO:0016791">
    <property type="term" value="F:phosphatase activity"/>
    <property type="evidence" value="ECO:0007669"/>
    <property type="project" value="TreeGrafter"/>
</dbReference>
<dbReference type="PANTHER" id="PTHR10000:SF8">
    <property type="entry name" value="HAD SUPERFAMILY HYDROLASE-LIKE, TYPE 3"/>
    <property type="match status" value="1"/>
</dbReference>
<dbReference type="EMBL" id="SMDN01000019">
    <property type="protein sequence ID" value="TQC51290.1"/>
    <property type="molecule type" value="Genomic_DNA"/>
</dbReference>
<dbReference type="OrthoDB" id="399923at2"/>
<reference evidence="3 4" key="1">
    <citation type="submission" date="2019-03" db="EMBL/GenBank/DDBJ databases">
        <title>Characterization of a novel Mycoplasma cynos real-time PCR assay.</title>
        <authorList>
            <person name="Tallmadge R.L."/>
            <person name="Mitchell P.K."/>
            <person name="Goodman L."/>
        </authorList>
    </citation>
    <scope>NUCLEOTIDE SEQUENCE [LARGE SCALE GENOMIC DNA]</scope>
    <source>
        <strain evidence="3 4">1642</strain>
    </source>
</reference>
<gene>
    <name evidence="3" type="ORF">E1I18_03370</name>
</gene>
<dbReference type="PANTHER" id="PTHR10000">
    <property type="entry name" value="PHOSPHOSERINE PHOSPHATASE"/>
    <property type="match status" value="1"/>
</dbReference>
<accession>A0A507SHP3</accession>
<dbReference type="InterPro" id="IPR006379">
    <property type="entry name" value="HAD-SF_hydro_IIB"/>
</dbReference>
<proteinExistence type="inferred from homology"/>
<dbReference type="GO" id="GO:0000287">
    <property type="term" value="F:magnesium ion binding"/>
    <property type="evidence" value="ECO:0007669"/>
    <property type="project" value="TreeGrafter"/>
</dbReference>
<dbReference type="InterPro" id="IPR023214">
    <property type="entry name" value="HAD_sf"/>
</dbReference>
<comment type="similarity">
    <text evidence="2">Belongs to the HAD-like hydrolase superfamily. Cof family.</text>
</comment>
<dbReference type="SUPFAM" id="SSF56784">
    <property type="entry name" value="HAD-like"/>
    <property type="match status" value="1"/>
</dbReference>
<name>A0A507SHP3_9BACT</name>
<dbReference type="AlphaFoldDB" id="A0A507SHP3"/>
<sequence>MNKNKIQAYFIDLDGTMLDTGDDNGFMSKKNQDFLLKMQKIKPMIPSTGRRPTGAVPEIMKMINAPYAVCSTGSIVIDSKGEIIHQINIEELTKKHILEYFMENSLYFVINGSGIIYYKDNFNWNMRKWAHRFAKEPYTQIDKDQTIRQFLVFGPDLEGIQKIEAYIKDNFPDLSTHIVSHGYSIEVTHKDATKGKANEFVAQKLGLDIKKCAHVGDSKNDLNALPEIGYLVAMGNAHEDVKKHADFVGVDWKNGGLAKTINDFEQYISNQNEEEK</sequence>
<keyword evidence="3" id="KW-0378">Hydrolase</keyword>
<dbReference type="Gene3D" id="3.40.50.1000">
    <property type="entry name" value="HAD superfamily/HAD-like"/>
    <property type="match status" value="1"/>
</dbReference>
<evidence type="ECO:0000313" key="4">
    <source>
        <dbReference type="Proteomes" id="UP000320801"/>
    </source>
</evidence>
<dbReference type="NCBIfam" id="TIGR00099">
    <property type="entry name" value="Cof-subfamily"/>
    <property type="match status" value="1"/>
</dbReference>
<dbReference type="GO" id="GO:0005829">
    <property type="term" value="C:cytosol"/>
    <property type="evidence" value="ECO:0007669"/>
    <property type="project" value="TreeGrafter"/>
</dbReference>
<comment type="caution">
    <text evidence="3">The sequence shown here is derived from an EMBL/GenBank/DDBJ whole genome shotgun (WGS) entry which is preliminary data.</text>
</comment>